<dbReference type="EMBL" id="ACVQ01000019">
    <property type="protein sequence ID" value="EET79507.1"/>
    <property type="molecule type" value="Genomic_DNA"/>
</dbReference>
<proteinExistence type="predicted"/>
<name>C6RGF7_9BACT</name>
<dbReference type="SUPFAM" id="SSF82057">
    <property type="entry name" value="Prokaryotic SH3-related domain"/>
    <property type="match status" value="1"/>
</dbReference>
<evidence type="ECO:0000259" key="1">
    <source>
        <dbReference type="Pfam" id="PF03831"/>
    </source>
</evidence>
<evidence type="ECO:0000313" key="3">
    <source>
        <dbReference type="Proteomes" id="UP000003107"/>
    </source>
</evidence>
<evidence type="ECO:0000313" key="2">
    <source>
        <dbReference type="EMBL" id="EET79507.1"/>
    </source>
</evidence>
<keyword evidence="3" id="KW-1185">Reference proteome</keyword>
<dbReference type="Gene3D" id="2.30.30.40">
    <property type="entry name" value="SH3 Domains"/>
    <property type="match status" value="1"/>
</dbReference>
<accession>C6RGF7</accession>
<dbReference type="Pfam" id="PF03831">
    <property type="entry name" value="YjdM"/>
    <property type="match status" value="1"/>
</dbReference>
<protein>
    <submittedName>
        <fullName evidence="2">Putative alkylphosphonate utilization operon protein PhnA</fullName>
    </submittedName>
</protein>
<dbReference type="STRING" id="553219.CAMSH0001_0610"/>
<dbReference type="AlphaFoldDB" id="C6RGF7"/>
<organism evidence="2 3">
    <name type="scientific">Campylobacter showae RM3277</name>
    <dbReference type="NCBI Taxonomy" id="553219"/>
    <lineage>
        <taxon>Bacteria</taxon>
        <taxon>Pseudomonadati</taxon>
        <taxon>Campylobacterota</taxon>
        <taxon>Epsilonproteobacteria</taxon>
        <taxon>Campylobacterales</taxon>
        <taxon>Campylobacteraceae</taxon>
        <taxon>Campylobacter</taxon>
    </lineage>
</organism>
<dbReference type="Proteomes" id="UP000003107">
    <property type="component" value="Unassembled WGS sequence"/>
</dbReference>
<sequence>MTCIVCIFQFSGFDFIFCSFFSKMDAKFKGENMPKDANGTELNAGDNVTLIKDLKVKGAGATLKRGTMVKNIKITDNDKEIEGRIDKMGVIVLKTEFLKKA</sequence>
<feature type="domain" description="Protein YjdM C-terminal" evidence="1">
    <location>
        <begin position="35"/>
        <end position="101"/>
    </location>
</feature>
<gene>
    <name evidence="2" type="ORF">CAMSH0001_0610</name>
</gene>
<dbReference type="eggNOG" id="COG2824">
    <property type="taxonomic scope" value="Bacteria"/>
</dbReference>
<dbReference type="InterPro" id="IPR013988">
    <property type="entry name" value="YjdM_C"/>
</dbReference>
<comment type="caution">
    <text evidence="2">The sequence shown here is derived from an EMBL/GenBank/DDBJ whole genome shotgun (WGS) entry which is preliminary data.</text>
</comment>
<reference evidence="2 3" key="1">
    <citation type="submission" date="2009-07" db="EMBL/GenBank/DDBJ databases">
        <authorList>
            <person name="Madupu R."/>
            <person name="Sebastian Y."/>
            <person name="Durkin A.S."/>
            <person name="Torralba M."/>
            <person name="Methe B."/>
            <person name="Sutton G.G."/>
            <person name="Strausberg R.L."/>
            <person name="Nelson K.E."/>
        </authorList>
    </citation>
    <scope>NUCLEOTIDE SEQUENCE [LARGE SCALE GENOMIC DNA]</scope>
    <source>
        <strain evidence="2 3">RM3277</strain>
    </source>
</reference>